<sequence length="108" mass="12323">MTRLIGKNGVETKLSENLSRKHPVFPVSLIKTYQQAGEDKFNSRIKAHITQDMVGVEESPGAVRKILKARKIRLNGNDHMQYLVIFKNQKSNKGKWLAEDPIQESTFT</sequence>
<dbReference type="OrthoDB" id="3929326at2759"/>
<dbReference type="EMBL" id="AVOT02001643">
    <property type="protein sequence ID" value="MBW0467665.1"/>
    <property type="molecule type" value="Genomic_DNA"/>
</dbReference>
<accession>A0A9Q3GHT4</accession>
<name>A0A9Q3GHT4_9BASI</name>
<gene>
    <name evidence="1" type="ORF">O181_007380</name>
</gene>
<reference evidence="1" key="1">
    <citation type="submission" date="2021-03" db="EMBL/GenBank/DDBJ databases">
        <title>Draft genome sequence of rust myrtle Austropuccinia psidii MF-1, a brazilian biotype.</title>
        <authorList>
            <person name="Quecine M.C."/>
            <person name="Pachon D.M.R."/>
            <person name="Bonatelli M.L."/>
            <person name="Correr F.H."/>
            <person name="Franceschini L.M."/>
            <person name="Leite T.F."/>
            <person name="Margarido G.R.A."/>
            <person name="Almeida C.A."/>
            <person name="Ferrarezi J.A."/>
            <person name="Labate C.A."/>
        </authorList>
    </citation>
    <scope>NUCLEOTIDE SEQUENCE</scope>
    <source>
        <strain evidence="1">MF-1</strain>
    </source>
</reference>
<evidence type="ECO:0000313" key="1">
    <source>
        <dbReference type="EMBL" id="MBW0467665.1"/>
    </source>
</evidence>
<dbReference type="AlphaFoldDB" id="A0A9Q3GHT4"/>
<keyword evidence="2" id="KW-1185">Reference proteome</keyword>
<organism evidence="1 2">
    <name type="scientific">Austropuccinia psidii MF-1</name>
    <dbReference type="NCBI Taxonomy" id="1389203"/>
    <lineage>
        <taxon>Eukaryota</taxon>
        <taxon>Fungi</taxon>
        <taxon>Dikarya</taxon>
        <taxon>Basidiomycota</taxon>
        <taxon>Pucciniomycotina</taxon>
        <taxon>Pucciniomycetes</taxon>
        <taxon>Pucciniales</taxon>
        <taxon>Sphaerophragmiaceae</taxon>
        <taxon>Austropuccinia</taxon>
    </lineage>
</organism>
<comment type="caution">
    <text evidence="1">The sequence shown here is derived from an EMBL/GenBank/DDBJ whole genome shotgun (WGS) entry which is preliminary data.</text>
</comment>
<protein>
    <submittedName>
        <fullName evidence="1">Uncharacterized protein</fullName>
    </submittedName>
</protein>
<dbReference type="Proteomes" id="UP000765509">
    <property type="component" value="Unassembled WGS sequence"/>
</dbReference>
<evidence type="ECO:0000313" key="2">
    <source>
        <dbReference type="Proteomes" id="UP000765509"/>
    </source>
</evidence>
<proteinExistence type="predicted"/>